<dbReference type="AlphaFoldDB" id="A0A4R2PUY3"/>
<keyword evidence="10" id="KW-0472">Membrane</keyword>
<dbReference type="SUPFAM" id="SSF55785">
    <property type="entry name" value="PYP-like sensor domain (PAS domain)"/>
    <property type="match status" value="1"/>
</dbReference>
<dbReference type="InterPro" id="IPR036097">
    <property type="entry name" value="HisK_dim/P_sf"/>
</dbReference>
<evidence type="ECO:0000256" key="4">
    <source>
        <dbReference type="ARBA" id="ARBA00022553"/>
    </source>
</evidence>
<dbReference type="CDD" id="cd17546">
    <property type="entry name" value="REC_hyHK_CKI1_RcsC-like"/>
    <property type="match status" value="2"/>
</dbReference>
<dbReference type="InterPro" id="IPR003661">
    <property type="entry name" value="HisK_dim/P_dom"/>
</dbReference>
<dbReference type="PANTHER" id="PTHR45339:SF5">
    <property type="entry name" value="HISTIDINE KINASE"/>
    <property type="match status" value="1"/>
</dbReference>
<dbReference type="Proteomes" id="UP000294835">
    <property type="component" value="Unassembled WGS sequence"/>
</dbReference>
<dbReference type="EMBL" id="SLXP01000010">
    <property type="protein sequence ID" value="TCP39749.1"/>
    <property type="molecule type" value="Genomic_DNA"/>
</dbReference>
<dbReference type="SMART" id="SM00388">
    <property type="entry name" value="HisKA"/>
    <property type="match status" value="1"/>
</dbReference>
<comment type="caution">
    <text evidence="17">The sequence shown here is derived from an EMBL/GenBank/DDBJ whole genome shotgun (WGS) entry which is preliminary data.</text>
</comment>
<feature type="compositionally biased region" description="Low complexity" evidence="14">
    <location>
        <begin position="844"/>
        <end position="858"/>
    </location>
</feature>
<dbReference type="SUPFAM" id="SSF52172">
    <property type="entry name" value="CheY-like"/>
    <property type="match status" value="2"/>
</dbReference>
<proteinExistence type="predicted"/>
<dbReference type="CDD" id="cd00082">
    <property type="entry name" value="HisKA"/>
    <property type="match status" value="1"/>
</dbReference>
<dbReference type="Gene3D" id="3.30.450.20">
    <property type="entry name" value="PAS domain"/>
    <property type="match status" value="1"/>
</dbReference>
<dbReference type="Pfam" id="PF12860">
    <property type="entry name" value="PAS_7"/>
    <property type="match status" value="2"/>
</dbReference>
<evidence type="ECO:0000256" key="11">
    <source>
        <dbReference type="ARBA" id="ARBA00023306"/>
    </source>
</evidence>
<dbReference type="GO" id="GO:0000155">
    <property type="term" value="F:phosphorelay sensor kinase activity"/>
    <property type="evidence" value="ECO:0007669"/>
    <property type="project" value="InterPro"/>
</dbReference>
<comment type="subcellular location">
    <subcellularLocation>
        <location evidence="2">Membrane</location>
    </subcellularLocation>
</comment>
<dbReference type="CDD" id="cd16922">
    <property type="entry name" value="HATPase_EvgS-ArcB-TorS-like"/>
    <property type="match status" value="1"/>
</dbReference>
<feature type="domain" description="Response regulatory" evidence="16">
    <location>
        <begin position="712"/>
        <end position="831"/>
    </location>
</feature>
<dbReference type="Pfam" id="PF00512">
    <property type="entry name" value="HisKA"/>
    <property type="match status" value="1"/>
</dbReference>
<dbReference type="PROSITE" id="PS50109">
    <property type="entry name" value="HIS_KIN"/>
    <property type="match status" value="1"/>
</dbReference>
<evidence type="ECO:0000256" key="6">
    <source>
        <dbReference type="ARBA" id="ARBA00022741"/>
    </source>
</evidence>
<keyword evidence="7" id="KW-0418">Kinase</keyword>
<dbReference type="Gene3D" id="3.30.565.10">
    <property type="entry name" value="Histidine kinase-like ATPase, C-terminal domain"/>
    <property type="match status" value="1"/>
</dbReference>
<dbReference type="FunFam" id="3.30.565.10:FF:000010">
    <property type="entry name" value="Sensor histidine kinase RcsC"/>
    <property type="match status" value="1"/>
</dbReference>
<dbReference type="InterPro" id="IPR003594">
    <property type="entry name" value="HATPase_dom"/>
</dbReference>
<dbReference type="OrthoDB" id="9801651at2"/>
<evidence type="ECO:0000256" key="9">
    <source>
        <dbReference type="ARBA" id="ARBA00023012"/>
    </source>
</evidence>
<dbReference type="SUPFAM" id="SSF55874">
    <property type="entry name" value="ATPase domain of HSP90 chaperone/DNA topoisomerase II/histidine kinase"/>
    <property type="match status" value="1"/>
</dbReference>
<dbReference type="InterPro" id="IPR001789">
    <property type="entry name" value="Sig_transdc_resp-reg_receiver"/>
</dbReference>
<dbReference type="InterPro" id="IPR011006">
    <property type="entry name" value="CheY-like_superfamily"/>
</dbReference>
<keyword evidence="6" id="KW-0547">Nucleotide-binding</keyword>
<sequence>MDVIEKLANERRKRLAAERLLDQKSRELFEANRRLAQHARHLSEEIIETRQTAEELRGRNSEVLSELAEVSQEADVAKQRLWDSLETVHDGFALFDAKDRLVIANRAYLSVFDGLDAVVPGVRYDEIVRLTVEEGIIDIGDRDPLGWIEDMLTRWHDDPVPSRVIRLWSGDYIKLVDRRTPSGDMVCLSINITEMMRMWAAVEAIPDGFVLYDHDDRLVMCNDRYRDFYAESAPIMEPGNRFEDILRFGLENGQYPEAVGREDDWLSERLNRHQSPEGMIEQRLADGRWLRILEERTPDGGLVGLRVDITEQKRQQEALDRARVAAEAANRAKSAFLANMSHELRTPMNGVVGMAELLCETTLSEEQRLYAHTIKESGEALLGLLNDVLDYSKIEADKLQLHSEPFDLERTIYEIVMLLQAPARDKHLDVLIDYDMFLPTRFTGDRGRVRQVLTNLIGNAVKFTDEGHVLVRVVGFKAEGDALQQVHITVEDTGIGIADDMQEHIFGEFNQVEDQQNRKFEGTGLGLAITKRLIEMMGGEIWLESAKGEGACFGFRLPLPVAEPHETLPAPETASVRHVLVVDDQEVNRTILERQLSQLGLDVTCHVTGHTALGDAQHADLVITDHRMPGMDGYAFSKALRAGGYRGPILMLTSNPACLGNTGENAESGINLVLQKPVLRRALYEAISTLTPAAANIPDDGDADLVARRPMRVLAAEDNRTNRLVLNKMVSSLDVEMRFATDGNEAVAAFLEERPDLIFMDISMPECDGKQATGEIRRIEAENGDPPVPIVALTAHALQGDAEDILAAGLDACLTKPLRKTDILAAIEAHHPKTCTPLCPDAAGTTDAAAPETAPDPGMAEDEDAATGETSKPRLRAI</sequence>
<keyword evidence="11" id="KW-0131">Cell cycle</keyword>
<keyword evidence="18" id="KW-1185">Reference proteome</keyword>
<keyword evidence="5" id="KW-0808">Transferase</keyword>
<evidence type="ECO:0000256" key="5">
    <source>
        <dbReference type="ARBA" id="ARBA00022679"/>
    </source>
</evidence>
<dbReference type="PRINTS" id="PR00344">
    <property type="entry name" value="BCTRLSENSOR"/>
</dbReference>
<dbReference type="SUPFAM" id="SSF47384">
    <property type="entry name" value="Homodimeric domain of signal transducing histidine kinase"/>
    <property type="match status" value="1"/>
</dbReference>
<evidence type="ECO:0000256" key="2">
    <source>
        <dbReference type="ARBA" id="ARBA00004370"/>
    </source>
</evidence>
<evidence type="ECO:0000256" key="13">
    <source>
        <dbReference type="SAM" id="Coils"/>
    </source>
</evidence>
<dbReference type="FunFam" id="1.10.287.130:FF:000038">
    <property type="entry name" value="Sensory transduction histidine kinase"/>
    <property type="match status" value="1"/>
</dbReference>
<protein>
    <recommendedName>
        <fullName evidence="3">histidine kinase</fullName>
        <ecNumber evidence="3">2.7.13.3</ecNumber>
    </recommendedName>
</protein>
<feature type="modified residue" description="4-aspartylphosphate" evidence="12">
    <location>
        <position position="625"/>
    </location>
</feature>
<dbReference type="GO" id="GO:0005524">
    <property type="term" value="F:ATP binding"/>
    <property type="evidence" value="ECO:0007669"/>
    <property type="project" value="UniProtKB-KW"/>
</dbReference>
<accession>A0A4R2PUY3</accession>
<dbReference type="InterPro" id="IPR036890">
    <property type="entry name" value="HATPase_C_sf"/>
</dbReference>
<feature type="domain" description="Histidine kinase" evidence="15">
    <location>
        <begin position="339"/>
        <end position="561"/>
    </location>
</feature>
<dbReference type="EC" id="2.7.13.3" evidence="3"/>
<dbReference type="SMART" id="SM00448">
    <property type="entry name" value="REC"/>
    <property type="match status" value="2"/>
</dbReference>
<evidence type="ECO:0000259" key="15">
    <source>
        <dbReference type="PROSITE" id="PS50109"/>
    </source>
</evidence>
<dbReference type="Pfam" id="PF00072">
    <property type="entry name" value="Response_reg"/>
    <property type="match status" value="2"/>
</dbReference>
<dbReference type="RefSeq" id="WP_132464062.1">
    <property type="nucleotide sequence ID" value="NZ_SLXP01000010.1"/>
</dbReference>
<name>A0A4R2PUY3_9RHOB</name>
<dbReference type="Gene3D" id="1.10.287.130">
    <property type="match status" value="1"/>
</dbReference>
<dbReference type="Pfam" id="PF02518">
    <property type="entry name" value="HATPase_c"/>
    <property type="match status" value="1"/>
</dbReference>
<feature type="region of interest" description="Disordered" evidence="14">
    <location>
        <begin position="844"/>
        <end position="878"/>
    </location>
</feature>
<dbReference type="InterPro" id="IPR035965">
    <property type="entry name" value="PAS-like_dom_sf"/>
</dbReference>
<gene>
    <name evidence="17" type="ORF">EV662_11053</name>
</gene>
<dbReference type="PROSITE" id="PS50110">
    <property type="entry name" value="RESPONSE_REGULATORY"/>
    <property type="match status" value="2"/>
</dbReference>
<evidence type="ECO:0000256" key="1">
    <source>
        <dbReference type="ARBA" id="ARBA00000085"/>
    </source>
</evidence>
<reference evidence="17 18" key="1">
    <citation type="submission" date="2019-03" db="EMBL/GenBank/DDBJ databases">
        <title>Genomic Encyclopedia of Type Strains, Phase IV (KMG-IV): sequencing the most valuable type-strain genomes for metagenomic binning, comparative biology and taxonomic classification.</title>
        <authorList>
            <person name="Goeker M."/>
        </authorList>
    </citation>
    <scope>NUCLEOTIDE SEQUENCE [LARGE SCALE GENOMIC DNA]</scope>
    <source>
        <strain evidence="17 18">DSM 18063</strain>
    </source>
</reference>
<evidence type="ECO:0000256" key="14">
    <source>
        <dbReference type="SAM" id="MobiDB-lite"/>
    </source>
</evidence>
<evidence type="ECO:0000313" key="18">
    <source>
        <dbReference type="Proteomes" id="UP000294835"/>
    </source>
</evidence>
<feature type="domain" description="Response regulatory" evidence="16">
    <location>
        <begin position="578"/>
        <end position="691"/>
    </location>
</feature>
<evidence type="ECO:0000256" key="7">
    <source>
        <dbReference type="ARBA" id="ARBA00022777"/>
    </source>
</evidence>
<dbReference type="InterPro" id="IPR004358">
    <property type="entry name" value="Sig_transdc_His_kin-like_C"/>
</dbReference>
<dbReference type="SMART" id="SM00387">
    <property type="entry name" value="HATPase_c"/>
    <property type="match status" value="1"/>
</dbReference>
<evidence type="ECO:0000313" key="17">
    <source>
        <dbReference type="EMBL" id="TCP39749.1"/>
    </source>
</evidence>
<dbReference type="GO" id="GO:0016020">
    <property type="term" value="C:membrane"/>
    <property type="evidence" value="ECO:0007669"/>
    <property type="project" value="UniProtKB-SubCell"/>
</dbReference>
<evidence type="ECO:0000256" key="10">
    <source>
        <dbReference type="ARBA" id="ARBA00023136"/>
    </source>
</evidence>
<comment type="catalytic activity">
    <reaction evidence="1">
        <text>ATP + protein L-histidine = ADP + protein N-phospho-L-histidine.</text>
        <dbReference type="EC" id="2.7.13.3"/>
    </reaction>
</comment>
<organism evidence="17 18">
    <name type="scientific">Rhodovulum marinum</name>
    <dbReference type="NCBI Taxonomy" id="320662"/>
    <lineage>
        <taxon>Bacteria</taxon>
        <taxon>Pseudomonadati</taxon>
        <taxon>Pseudomonadota</taxon>
        <taxon>Alphaproteobacteria</taxon>
        <taxon>Rhodobacterales</taxon>
        <taxon>Paracoccaceae</taxon>
        <taxon>Rhodovulum</taxon>
    </lineage>
</organism>
<keyword evidence="13" id="KW-0175">Coiled coil</keyword>
<evidence type="ECO:0000259" key="16">
    <source>
        <dbReference type="PROSITE" id="PS50110"/>
    </source>
</evidence>
<dbReference type="Gene3D" id="3.40.50.2300">
    <property type="match status" value="2"/>
</dbReference>
<feature type="coiled-coil region" evidence="13">
    <location>
        <begin position="7"/>
        <end position="80"/>
    </location>
</feature>
<dbReference type="PANTHER" id="PTHR45339">
    <property type="entry name" value="HYBRID SIGNAL TRANSDUCTION HISTIDINE KINASE J"/>
    <property type="match status" value="1"/>
</dbReference>
<keyword evidence="9" id="KW-0902">Two-component regulatory system</keyword>
<feature type="modified residue" description="4-aspartylphosphate" evidence="12">
    <location>
        <position position="761"/>
    </location>
</feature>
<keyword evidence="4 12" id="KW-0597">Phosphoprotein</keyword>
<evidence type="ECO:0000256" key="12">
    <source>
        <dbReference type="PROSITE-ProRule" id="PRU00169"/>
    </source>
</evidence>
<evidence type="ECO:0000256" key="8">
    <source>
        <dbReference type="ARBA" id="ARBA00022840"/>
    </source>
</evidence>
<keyword evidence="8" id="KW-0067">ATP-binding</keyword>
<dbReference type="InterPro" id="IPR005467">
    <property type="entry name" value="His_kinase_dom"/>
</dbReference>
<evidence type="ECO:0000256" key="3">
    <source>
        <dbReference type="ARBA" id="ARBA00012438"/>
    </source>
</evidence>